<dbReference type="Gene3D" id="3.90.226.10">
    <property type="entry name" value="2-enoyl-CoA Hydratase, Chain A, domain 1"/>
    <property type="match status" value="1"/>
</dbReference>
<dbReference type="Gene3D" id="3.30.750.44">
    <property type="match status" value="1"/>
</dbReference>
<dbReference type="PANTHER" id="PTHR32060">
    <property type="entry name" value="TAIL-SPECIFIC PROTEASE"/>
    <property type="match status" value="1"/>
</dbReference>
<organism evidence="8 9">
    <name type="scientific">Candidatus Cryptobacteroides merdavium</name>
    <dbReference type="NCBI Taxonomy" id="2840769"/>
    <lineage>
        <taxon>Bacteria</taxon>
        <taxon>Pseudomonadati</taxon>
        <taxon>Bacteroidota</taxon>
        <taxon>Bacteroidia</taxon>
        <taxon>Bacteroidales</taxon>
        <taxon>Candidatus Cryptobacteroides</taxon>
    </lineage>
</organism>
<dbReference type="InterPro" id="IPR005151">
    <property type="entry name" value="Tail-specific_protease"/>
</dbReference>
<dbReference type="InterPro" id="IPR036034">
    <property type="entry name" value="PDZ_sf"/>
</dbReference>
<keyword evidence="3 5" id="KW-0378">Hydrolase</keyword>
<dbReference type="SMART" id="SM00245">
    <property type="entry name" value="TSPc"/>
    <property type="match status" value="1"/>
</dbReference>
<evidence type="ECO:0000256" key="5">
    <source>
        <dbReference type="RuleBase" id="RU004404"/>
    </source>
</evidence>
<dbReference type="SMART" id="SM00228">
    <property type="entry name" value="PDZ"/>
    <property type="match status" value="1"/>
</dbReference>
<proteinExistence type="inferred from homology"/>
<dbReference type="GO" id="GO:0008236">
    <property type="term" value="F:serine-type peptidase activity"/>
    <property type="evidence" value="ECO:0007669"/>
    <property type="project" value="UniProtKB-KW"/>
</dbReference>
<dbReference type="Proteomes" id="UP000823619">
    <property type="component" value="Unassembled WGS sequence"/>
</dbReference>
<reference evidence="8" key="1">
    <citation type="submission" date="2020-10" db="EMBL/GenBank/DDBJ databases">
        <authorList>
            <person name="Gilroy R."/>
        </authorList>
    </citation>
    <scope>NUCLEOTIDE SEQUENCE</scope>
    <source>
        <strain evidence="8">D5-748</strain>
    </source>
</reference>
<evidence type="ECO:0000256" key="1">
    <source>
        <dbReference type="ARBA" id="ARBA00009179"/>
    </source>
</evidence>
<dbReference type="InterPro" id="IPR029045">
    <property type="entry name" value="ClpP/crotonase-like_dom_sf"/>
</dbReference>
<keyword evidence="2 5" id="KW-0645">Protease</keyword>
<evidence type="ECO:0000313" key="8">
    <source>
        <dbReference type="EMBL" id="MBO8446019.1"/>
    </source>
</evidence>
<dbReference type="GO" id="GO:0006508">
    <property type="term" value="P:proteolysis"/>
    <property type="evidence" value="ECO:0007669"/>
    <property type="project" value="UniProtKB-KW"/>
</dbReference>
<dbReference type="PROSITE" id="PS51257">
    <property type="entry name" value="PROKAR_LIPOPROTEIN"/>
    <property type="match status" value="1"/>
</dbReference>
<dbReference type="InterPro" id="IPR004447">
    <property type="entry name" value="Peptidase_S41A"/>
</dbReference>
<evidence type="ECO:0000256" key="6">
    <source>
        <dbReference type="SAM" id="SignalP"/>
    </source>
</evidence>
<dbReference type="AlphaFoldDB" id="A0A9D9EIY8"/>
<dbReference type="InterPro" id="IPR001478">
    <property type="entry name" value="PDZ"/>
</dbReference>
<comment type="similarity">
    <text evidence="1 5">Belongs to the peptidase S41A family.</text>
</comment>
<dbReference type="CDD" id="cd07560">
    <property type="entry name" value="Peptidase_S41_CPP"/>
    <property type="match status" value="1"/>
</dbReference>
<sequence>MKIIRFIPAALAAVLISASACAQSKSFKLGQWVEIQNSILKELNRSYVDSLPLDRMMRSGIDAMLENLDPYTMYIPEEENEDLQMMLSKTYGGIGAIIYKQVDSNVVINEPYYGSPAYKNGLVCGDEIISIDGKPTKGLAAAESSDRMKGKPGTTVNFKVKKLRSGDTVDVAIVRERIHIPDVEYVGMLDDTTGYIKQTGFTENVSDAVRDGYFKLKDMGMKKLILDLRGNGGGLMNEAIEIVSLFVPKGSLVVTAKGNTTESIKEYRTSTEPVDTQIPLVVMVDSGSASSSEIVSGAIQDLDRGTIMGQRTYGKGLVQSIRPITYNGQLKVTTAKYYTPSGRCVQAIDYSHRNEDGSVGHIPDSLTHEFKTAHGRTVRDGGGITPDVLIESPSYSRLVYSLVLSGVIDNFVLKYVREHDSILPVDEFHLSEKDFEEFIEFAETQEFDYRSSAKTLFDQMKKEIEKDGLTEPMKAELDALEKALDMDKERFIRLKREEIRPFIEEEIAVRYWYQEAGVKIALRYDDQLKKAMASPLITVN</sequence>
<feature type="signal peptide" evidence="6">
    <location>
        <begin position="1"/>
        <end position="22"/>
    </location>
</feature>
<evidence type="ECO:0000256" key="4">
    <source>
        <dbReference type="ARBA" id="ARBA00022825"/>
    </source>
</evidence>
<evidence type="ECO:0000256" key="3">
    <source>
        <dbReference type="ARBA" id="ARBA00022801"/>
    </source>
</evidence>
<accession>A0A9D9EIY8</accession>
<protein>
    <submittedName>
        <fullName evidence="8">S41 family peptidase</fullName>
    </submittedName>
</protein>
<dbReference type="GO" id="GO:0004175">
    <property type="term" value="F:endopeptidase activity"/>
    <property type="evidence" value="ECO:0007669"/>
    <property type="project" value="TreeGrafter"/>
</dbReference>
<dbReference type="GO" id="GO:0007165">
    <property type="term" value="P:signal transduction"/>
    <property type="evidence" value="ECO:0007669"/>
    <property type="project" value="TreeGrafter"/>
</dbReference>
<dbReference type="EMBL" id="JADIMO010000131">
    <property type="protein sequence ID" value="MBO8446019.1"/>
    <property type="molecule type" value="Genomic_DNA"/>
</dbReference>
<dbReference type="PROSITE" id="PS50106">
    <property type="entry name" value="PDZ"/>
    <property type="match status" value="1"/>
</dbReference>
<reference evidence="8" key="2">
    <citation type="journal article" date="2021" name="PeerJ">
        <title>Extensive microbial diversity within the chicken gut microbiome revealed by metagenomics and culture.</title>
        <authorList>
            <person name="Gilroy R."/>
            <person name="Ravi A."/>
            <person name="Getino M."/>
            <person name="Pursley I."/>
            <person name="Horton D.L."/>
            <person name="Alikhan N.F."/>
            <person name="Baker D."/>
            <person name="Gharbi K."/>
            <person name="Hall N."/>
            <person name="Watson M."/>
            <person name="Adriaenssens E.M."/>
            <person name="Foster-Nyarko E."/>
            <person name="Jarju S."/>
            <person name="Secka A."/>
            <person name="Antonio M."/>
            <person name="Oren A."/>
            <person name="Chaudhuri R.R."/>
            <person name="La Ragione R."/>
            <person name="Hildebrand F."/>
            <person name="Pallen M.J."/>
        </authorList>
    </citation>
    <scope>NUCLEOTIDE SEQUENCE</scope>
    <source>
        <strain evidence="8">D5-748</strain>
    </source>
</reference>
<gene>
    <name evidence="8" type="ORF">IAC23_10085</name>
</gene>
<dbReference type="SUPFAM" id="SSF52096">
    <property type="entry name" value="ClpP/crotonase"/>
    <property type="match status" value="1"/>
</dbReference>
<dbReference type="SUPFAM" id="SSF50156">
    <property type="entry name" value="PDZ domain-like"/>
    <property type="match status" value="1"/>
</dbReference>
<keyword evidence="4 5" id="KW-0720">Serine protease</keyword>
<dbReference type="CDD" id="cd06782">
    <property type="entry name" value="cpPDZ_CPP-like"/>
    <property type="match status" value="1"/>
</dbReference>
<dbReference type="PANTHER" id="PTHR32060:SF30">
    <property type="entry name" value="CARBOXY-TERMINAL PROCESSING PROTEASE CTPA"/>
    <property type="match status" value="1"/>
</dbReference>
<evidence type="ECO:0000313" key="9">
    <source>
        <dbReference type="Proteomes" id="UP000823619"/>
    </source>
</evidence>
<dbReference type="NCBIfam" id="TIGR00225">
    <property type="entry name" value="prc"/>
    <property type="match status" value="1"/>
</dbReference>
<feature type="chain" id="PRO_5039414407" evidence="6">
    <location>
        <begin position="23"/>
        <end position="540"/>
    </location>
</feature>
<feature type="domain" description="PDZ" evidence="7">
    <location>
        <begin position="84"/>
        <end position="149"/>
    </location>
</feature>
<dbReference type="Gene3D" id="2.30.42.10">
    <property type="match status" value="1"/>
</dbReference>
<dbReference type="Pfam" id="PF13180">
    <property type="entry name" value="PDZ_2"/>
    <property type="match status" value="1"/>
</dbReference>
<evidence type="ECO:0000259" key="7">
    <source>
        <dbReference type="PROSITE" id="PS50106"/>
    </source>
</evidence>
<keyword evidence="6" id="KW-0732">Signal</keyword>
<evidence type="ECO:0000256" key="2">
    <source>
        <dbReference type="ARBA" id="ARBA00022670"/>
    </source>
</evidence>
<comment type="caution">
    <text evidence="8">The sequence shown here is derived from an EMBL/GenBank/DDBJ whole genome shotgun (WGS) entry which is preliminary data.</text>
</comment>
<dbReference type="Pfam" id="PF03572">
    <property type="entry name" value="Peptidase_S41"/>
    <property type="match status" value="1"/>
</dbReference>
<dbReference type="GO" id="GO:0030288">
    <property type="term" value="C:outer membrane-bounded periplasmic space"/>
    <property type="evidence" value="ECO:0007669"/>
    <property type="project" value="TreeGrafter"/>
</dbReference>
<name>A0A9D9EIY8_9BACT</name>